<dbReference type="Pfam" id="PF08610">
    <property type="entry name" value="Pex16"/>
    <property type="match status" value="1"/>
</dbReference>
<sequence length="374" mass="43084">MSAALSKADSAIRKFLRENASQFKLLEEGLRALALLETGKDSDIRAEAISSFLGVLSLYKDVGELKLAYPVSSPSSNAINNVIFRLALVLKLFQNLEILIEMIATRRFGQEKKCLVLFIVELAKAVIRMTIFLKRKDSFYSKDFENLQVSTSSNCICGRKQSQAGLVGWRYYCGQRSGRRIYRLDSLKEHKSVKSMEDILHSVSESRSNAEQRWVLQYLCPVCSTQLTTEIYPSTSILQVDPENVRQFGNYVGEILFIFRPVFHVLLAWKYGWRSWTPWCLALLCELASFHLLSRHLSSTRNIETQTMSAEVVNRRIALLYYLIRSPLFEVLFEDKMNKVRERTKRVLLLGPSLDALLSLFMSWRTYWFYTSAS</sequence>
<evidence type="ECO:0000313" key="4">
    <source>
        <dbReference type="Proteomes" id="UP001300502"/>
    </source>
</evidence>
<evidence type="ECO:0000256" key="1">
    <source>
        <dbReference type="ARBA" id="ARBA00009505"/>
    </source>
</evidence>
<gene>
    <name evidence="3" type="ORF">GAYE_PCTG50G1201</name>
</gene>
<dbReference type="GO" id="GO:0007031">
    <property type="term" value="P:peroxisome organization"/>
    <property type="evidence" value="ECO:0007669"/>
    <property type="project" value="UniProtKB-KW"/>
</dbReference>
<dbReference type="GO" id="GO:0005778">
    <property type="term" value="C:peroxisomal membrane"/>
    <property type="evidence" value="ECO:0007669"/>
    <property type="project" value="UniProtKB-SubCell"/>
</dbReference>
<dbReference type="Proteomes" id="UP001300502">
    <property type="component" value="Unassembled WGS sequence"/>
</dbReference>
<proteinExistence type="inferred from homology"/>
<dbReference type="AlphaFoldDB" id="A0AAV9I4I3"/>
<organism evidence="3 4">
    <name type="scientific">Galdieria yellowstonensis</name>
    <dbReference type="NCBI Taxonomy" id="3028027"/>
    <lineage>
        <taxon>Eukaryota</taxon>
        <taxon>Rhodophyta</taxon>
        <taxon>Bangiophyceae</taxon>
        <taxon>Galdieriales</taxon>
        <taxon>Galdieriaceae</taxon>
        <taxon>Galdieria</taxon>
    </lineage>
</organism>
<keyword evidence="2" id="KW-0576">Peroxisome</keyword>
<accession>A0AAV9I4I3</accession>
<comment type="subcellular location">
    <subcellularLocation>
        <location evidence="2">Peroxisome membrane</location>
    </subcellularLocation>
</comment>
<keyword evidence="2" id="KW-0962">Peroxisome biogenesis</keyword>
<reference evidence="3 4" key="1">
    <citation type="submission" date="2022-07" db="EMBL/GenBank/DDBJ databases">
        <title>Genome-wide signatures of adaptation to extreme environments.</title>
        <authorList>
            <person name="Cho C.H."/>
            <person name="Yoon H.S."/>
        </authorList>
    </citation>
    <scope>NUCLEOTIDE SEQUENCE [LARGE SCALE GENOMIC DNA]</scope>
    <source>
        <strain evidence="3 4">108.79 E11</strain>
    </source>
</reference>
<dbReference type="InterPro" id="IPR013919">
    <property type="entry name" value="Pex16"/>
</dbReference>
<evidence type="ECO:0000256" key="2">
    <source>
        <dbReference type="RuleBase" id="RU365003"/>
    </source>
</evidence>
<protein>
    <recommendedName>
        <fullName evidence="2">Peroxisomal membrane protein PEX16</fullName>
    </recommendedName>
</protein>
<dbReference type="PANTHER" id="PTHR13299">
    <property type="entry name" value="PEROXISOMAL MEMBRANE PROTEIN PEX16"/>
    <property type="match status" value="1"/>
</dbReference>
<name>A0AAV9I4I3_9RHOD</name>
<evidence type="ECO:0000313" key="3">
    <source>
        <dbReference type="EMBL" id="KAK4523307.1"/>
    </source>
</evidence>
<comment type="caution">
    <text evidence="3">The sequence shown here is derived from an EMBL/GenBank/DDBJ whole genome shotgun (WGS) entry which is preliminary data.</text>
</comment>
<dbReference type="EMBL" id="JANCYU010000013">
    <property type="protein sequence ID" value="KAK4523307.1"/>
    <property type="molecule type" value="Genomic_DNA"/>
</dbReference>
<dbReference type="PANTHER" id="PTHR13299:SF0">
    <property type="entry name" value="PEROXISOMAL MEMBRANE PROTEIN PEX16"/>
    <property type="match status" value="1"/>
</dbReference>
<comment type="similarity">
    <text evidence="1 2">Belongs to the peroxin-16 family.</text>
</comment>
<keyword evidence="4" id="KW-1185">Reference proteome</keyword>